<dbReference type="SMART" id="SM00343">
    <property type="entry name" value="ZnF_C2HC"/>
    <property type="match status" value="1"/>
</dbReference>
<keyword evidence="3" id="KW-0064">Aspartyl protease</keyword>
<keyword evidence="5" id="KW-0863">Zinc-finger</keyword>
<dbReference type="Pfam" id="PF13976">
    <property type="entry name" value="gag_pre-integrs"/>
    <property type="match status" value="1"/>
</dbReference>
<sequence>MNSASSIYANVNNIPVLNGTNFKKWKEHVIIVLGCMDLDFALREDRPSNLTSASTVEQRSTMEKWERSNRMSLMIMKHSIPEAIRGAIPEETQAKAFLDQIANRFAANEKVETSTILSKLVSMRYKGKENIREYIMEMSNLVTRLKALKLELSEDILVHLVLISLPTQFSPFKISYNTQKEKWTLNELIAQCVQEEERLKQEKIESAHLASTSQGFGTNKKRKRDNKGKQTAVSGTSKQKEQKKQDKEITCFFCKKAGHMKKTCTKYATWREKKGTLLNFVCSEINLVVVPTDTWWIDTGATTHISVTMQGCLRSRMPTDGERYIYVGNGNKAAVKAIGLFRLHLDSGCTLDLEETFVVPSFRRNLIYVSCLDKFGYCCSFGNGMVSLYLNSNIIGTGSLTDKLYKLNIKATNGNETLHSSNYGIKRKLMNENSSMLWHKRLGHISNQRIQRLVSEEILDPLDFSDFQVCTECIKGKQTNMKKKNANRCSDVLELIHTDICGPFPTPSWNGQQYFITFIDDYSRYGYLYLIHEKSQSLDVFKNFKAEVENQLSKKIKVVRSDRGGEYYGRYDRSGEQRPGSFAKYLMECGIVPQYTMPGTPNQNGVAERRNRTLKDMVRSMISHSTLPESLWGEAIKTTVYILNRVPSKAIAKTPYELWTSKKHSIRHLHVWGCPAEARPYKPNEKKLDSRTVSCYFVGYSERSRGFKFYDPSTKSFFETGNAKFIEDVELSGREPLRKVVFEEEFVNIPIITTGHSHIMFNDTIQNVQSITGIQDTPEIPPAQVMEPIQVHQEVTQQPQEPQVQVPLRRSTRERRSTISDDYVVYLQEHEFDMGLEDDPISVSQVKQSSNSEKWIEAMKDEMKPMKDNGVWDLVELPKGVKPIGCKWIFKTKRDSKGNIVRYKARLVAKGFTQKEGIDYKETFSPVSSNDSFRIIMTLVAHYDLELHQMDVKTAFLNGNIDETIYMVQLENFESNDSKQLVCRLKRSIYGLKQASRQWYRKFDQVITSFGFKENTVDQCIYLKFSGSKFIILVLYVDDILLASSDVGLLHETKRFLSSKFDMKDLGNASFVLGIQIHRDRSRGILGLSQKAYIDKVLSRFGMSNCAPGDTPVAKGDKFSLHQCPKNELEKKDMERFPYASAVGSLMYAQVCTRPDIAYIVGMLGRYLSNPGMDHWKKAKRVMQYLQRTKDYMLTYRRSSHLEIVGYSDSDFAGCLDNRRSTSGYIFMLAGGAVSWKSVKQTLVASSTMEAEFIACYEASNHGIWLRNFVTQLRIVDGIEKPLRINCNNKAAELYSKNNRSSSKSKHIDIKFLVVKERVQSLQVSIEHISTNSMIADPLTKGLPPKVYHEHVTHMGVVHIDDVSE</sequence>
<dbReference type="Pfam" id="PF14223">
    <property type="entry name" value="Retrotran_gag_2"/>
    <property type="match status" value="1"/>
</dbReference>
<dbReference type="CDD" id="cd09272">
    <property type="entry name" value="RNase_HI_RT_Ty1"/>
    <property type="match status" value="1"/>
</dbReference>
<evidence type="ECO:0000259" key="7">
    <source>
        <dbReference type="PROSITE" id="PS50158"/>
    </source>
</evidence>
<dbReference type="Pfam" id="PF07727">
    <property type="entry name" value="RVT_2"/>
    <property type="match status" value="1"/>
</dbReference>
<dbReference type="GO" id="GO:0015074">
    <property type="term" value="P:DNA integration"/>
    <property type="evidence" value="ECO:0007669"/>
    <property type="project" value="InterPro"/>
</dbReference>
<dbReference type="GO" id="GO:0004190">
    <property type="term" value="F:aspartic-type endopeptidase activity"/>
    <property type="evidence" value="ECO:0007669"/>
    <property type="project" value="UniProtKB-KW"/>
</dbReference>
<dbReference type="SUPFAM" id="SSF57756">
    <property type="entry name" value="Retrovirus zinc finger-like domains"/>
    <property type="match status" value="1"/>
</dbReference>
<dbReference type="SUPFAM" id="SSF56672">
    <property type="entry name" value="DNA/RNA polymerases"/>
    <property type="match status" value="1"/>
</dbReference>
<dbReference type="InterPro" id="IPR039537">
    <property type="entry name" value="Retrotran_Ty1/copia-like"/>
</dbReference>
<evidence type="ECO:0000256" key="4">
    <source>
        <dbReference type="ARBA" id="ARBA00022801"/>
    </source>
</evidence>
<dbReference type="Pfam" id="PF25597">
    <property type="entry name" value="SH3_retrovirus"/>
    <property type="match status" value="1"/>
</dbReference>
<feature type="domain" description="CCHC-type" evidence="7">
    <location>
        <begin position="251"/>
        <end position="266"/>
    </location>
</feature>
<dbReference type="Gene3D" id="3.30.420.10">
    <property type="entry name" value="Ribonuclease H-like superfamily/Ribonuclease H"/>
    <property type="match status" value="1"/>
</dbReference>
<dbReference type="Pfam" id="PF22936">
    <property type="entry name" value="Pol_BBD"/>
    <property type="match status" value="1"/>
</dbReference>
<dbReference type="PANTHER" id="PTHR42648:SF28">
    <property type="entry name" value="TRANSPOSON-ENCODED PROTEIN WITH RIBONUCLEASE H-LIKE AND RETROVIRUS ZINC FINGER-LIKE DOMAINS"/>
    <property type="match status" value="1"/>
</dbReference>
<reference evidence="9 10" key="1">
    <citation type="journal article" date="2018" name="PLoS Genet.">
        <title>Population sequencing reveals clonal diversity and ancestral inbreeding in the grapevine cultivar Chardonnay.</title>
        <authorList>
            <person name="Roach M.J."/>
            <person name="Johnson D.L."/>
            <person name="Bohlmann J."/>
            <person name="van Vuuren H.J."/>
            <person name="Jones S.J."/>
            <person name="Pretorius I.S."/>
            <person name="Schmidt S.A."/>
            <person name="Borneman A.R."/>
        </authorList>
    </citation>
    <scope>NUCLEOTIDE SEQUENCE [LARGE SCALE GENOMIC DNA]</scope>
    <source>
        <strain evidence="10">cv. Chardonnay</strain>
        <tissue evidence="9">Leaf</tissue>
    </source>
</reference>
<dbReference type="InterPro" id="IPR036397">
    <property type="entry name" value="RNaseH_sf"/>
</dbReference>
<evidence type="ECO:0000313" key="10">
    <source>
        <dbReference type="Proteomes" id="UP000288805"/>
    </source>
</evidence>
<protein>
    <submittedName>
        <fullName evidence="9">Retrovirus-related Pol polyprotein from transposon TNT 1-94</fullName>
    </submittedName>
</protein>
<gene>
    <name evidence="9" type="primary">POLX_2861</name>
    <name evidence="9" type="ORF">CK203_042531</name>
</gene>
<dbReference type="PROSITE" id="PS50158">
    <property type="entry name" value="ZF_CCHC"/>
    <property type="match status" value="1"/>
</dbReference>
<dbReference type="GO" id="GO:0003676">
    <property type="term" value="F:nucleic acid binding"/>
    <property type="evidence" value="ECO:0007669"/>
    <property type="project" value="InterPro"/>
</dbReference>
<evidence type="ECO:0000259" key="8">
    <source>
        <dbReference type="PROSITE" id="PS50994"/>
    </source>
</evidence>
<dbReference type="Pfam" id="PF00665">
    <property type="entry name" value="rve"/>
    <property type="match status" value="1"/>
</dbReference>
<dbReference type="SUPFAM" id="SSF53098">
    <property type="entry name" value="Ribonuclease H-like"/>
    <property type="match status" value="1"/>
</dbReference>
<evidence type="ECO:0000256" key="2">
    <source>
        <dbReference type="ARBA" id="ARBA00022723"/>
    </source>
</evidence>
<dbReference type="InterPro" id="IPR013103">
    <property type="entry name" value="RVT_2"/>
</dbReference>
<evidence type="ECO:0000256" key="1">
    <source>
        <dbReference type="ARBA" id="ARBA00022670"/>
    </source>
</evidence>
<dbReference type="InterPro" id="IPR001584">
    <property type="entry name" value="Integrase_cat-core"/>
</dbReference>
<dbReference type="InterPro" id="IPR054722">
    <property type="entry name" value="PolX-like_BBD"/>
</dbReference>
<keyword evidence="5" id="KW-0862">Zinc</keyword>
<dbReference type="GO" id="GO:0008270">
    <property type="term" value="F:zinc ion binding"/>
    <property type="evidence" value="ECO:0007669"/>
    <property type="project" value="UniProtKB-KW"/>
</dbReference>
<evidence type="ECO:0000256" key="6">
    <source>
        <dbReference type="SAM" id="MobiDB-lite"/>
    </source>
</evidence>
<evidence type="ECO:0000256" key="3">
    <source>
        <dbReference type="ARBA" id="ARBA00022750"/>
    </source>
</evidence>
<evidence type="ECO:0000313" key="9">
    <source>
        <dbReference type="EMBL" id="RVW92759.1"/>
    </source>
</evidence>
<name>A0A438I7Y4_VITVI</name>
<dbReference type="InterPro" id="IPR025724">
    <property type="entry name" value="GAG-pre-integrase_dom"/>
</dbReference>
<dbReference type="InterPro" id="IPR057670">
    <property type="entry name" value="SH3_retrovirus"/>
</dbReference>
<dbReference type="PANTHER" id="PTHR42648">
    <property type="entry name" value="TRANSPOSASE, PUTATIVE-RELATED"/>
    <property type="match status" value="1"/>
</dbReference>
<keyword evidence="2" id="KW-0479">Metal-binding</keyword>
<accession>A0A438I7Y4</accession>
<comment type="caution">
    <text evidence="9">The sequence shown here is derived from an EMBL/GenBank/DDBJ whole genome shotgun (WGS) entry which is preliminary data.</text>
</comment>
<organism evidence="9 10">
    <name type="scientific">Vitis vinifera</name>
    <name type="common">Grape</name>
    <dbReference type="NCBI Taxonomy" id="29760"/>
    <lineage>
        <taxon>Eukaryota</taxon>
        <taxon>Viridiplantae</taxon>
        <taxon>Streptophyta</taxon>
        <taxon>Embryophyta</taxon>
        <taxon>Tracheophyta</taxon>
        <taxon>Spermatophyta</taxon>
        <taxon>Magnoliopsida</taxon>
        <taxon>eudicotyledons</taxon>
        <taxon>Gunneridae</taxon>
        <taxon>Pentapetalae</taxon>
        <taxon>rosids</taxon>
        <taxon>Vitales</taxon>
        <taxon>Vitaceae</taxon>
        <taxon>Viteae</taxon>
        <taxon>Vitis</taxon>
    </lineage>
</organism>
<dbReference type="EMBL" id="QGNW01000134">
    <property type="protein sequence ID" value="RVW92759.1"/>
    <property type="molecule type" value="Genomic_DNA"/>
</dbReference>
<proteinExistence type="predicted"/>
<dbReference type="InterPro" id="IPR036875">
    <property type="entry name" value="Znf_CCHC_sf"/>
</dbReference>
<dbReference type="InterPro" id="IPR012337">
    <property type="entry name" value="RNaseH-like_sf"/>
</dbReference>
<dbReference type="GO" id="GO:0006508">
    <property type="term" value="P:proteolysis"/>
    <property type="evidence" value="ECO:0007669"/>
    <property type="project" value="UniProtKB-KW"/>
</dbReference>
<dbReference type="Proteomes" id="UP000288805">
    <property type="component" value="Unassembled WGS sequence"/>
</dbReference>
<keyword evidence="1" id="KW-0645">Protease</keyword>
<dbReference type="InterPro" id="IPR043502">
    <property type="entry name" value="DNA/RNA_pol_sf"/>
</dbReference>
<feature type="domain" description="Integrase catalytic" evidence="8">
    <location>
        <begin position="484"/>
        <end position="663"/>
    </location>
</feature>
<dbReference type="InterPro" id="IPR001878">
    <property type="entry name" value="Znf_CCHC"/>
</dbReference>
<feature type="region of interest" description="Disordered" evidence="6">
    <location>
        <begin position="212"/>
        <end position="241"/>
    </location>
</feature>
<dbReference type="PROSITE" id="PS50994">
    <property type="entry name" value="INTEGRASE"/>
    <property type="match status" value="1"/>
</dbReference>
<evidence type="ECO:0000256" key="5">
    <source>
        <dbReference type="PROSITE-ProRule" id="PRU00047"/>
    </source>
</evidence>
<keyword evidence="4" id="KW-0378">Hydrolase</keyword>